<gene>
    <name evidence="1" type="ORF">QYF61_016270</name>
</gene>
<evidence type="ECO:0000313" key="2">
    <source>
        <dbReference type="Proteomes" id="UP001333110"/>
    </source>
</evidence>
<dbReference type="EMBL" id="JAUNZN010000042">
    <property type="protein sequence ID" value="KAK4806420.1"/>
    <property type="molecule type" value="Genomic_DNA"/>
</dbReference>
<organism evidence="1 2">
    <name type="scientific">Mycteria americana</name>
    <name type="common">Wood stork</name>
    <dbReference type="NCBI Taxonomy" id="33587"/>
    <lineage>
        <taxon>Eukaryota</taxon>
        <taxon>Metazoa</taxon>
        <taxon>Chordata</taxon>
        <taxon>Craniata</taxon>
        <taxon>Vertebrata</taxon>
        <taxon>Euteleostomi</taxon>
        <taxon>Archelosauria</taxon>
        <taxon>Archosauria</taxon>
        <taxon>Dinosauria</taxon>
        <taxon>Saurischia</taxon>
        <taxon>Theropoda</taxon>
        <taxon>Coelurosauria</taxon>
        <taxon>Aves</taxon>
        <taxon>Neognathae</taxon>
        <taxon>Neoaves</taxon>
        <taxon>Aequornithes</taxon>
        <taxon>Ciconiiformes</taxon>
        <taxon>Ciconiidae</taxon>
        <taxon>Mycteria</taxon>
    </lineage>
</organism>
<accession>A0AAN7RKF4</accession>
<protein>
    <submittedName>
        <fullName evidence="1">Uncharacterized protein</fullName>
    </submittedName>
</protein>
<evidence type="ECO:0000313" key="1">
    <source>
        <dbReference type="EMBL" id="KAK4806420.1"/>
    </source>
</evidence>
<name>A0AAN7RKF4_MYCAM</name>
<dbReference type="AlphaFoldDB" id="A0AAN7RKF4"/>
<keyword evidence="2" id="KW-1185">Reference proteome</keyword>
<sequence>MIALPKTASNHHIAHKSISVGEQEVQRGTFPRWLTHQLRQEVVCHTLQEPPGLFPLCWHIHLLQHGVLHRLQGGYVLYLGPPWAVGGHSASPWSSPQAAGESLLRCWSLRIHVAKVSSSGVAVSQWAAESALVVSPWCQSGVQKGPQGGGSCTLEECP</sequence>
<reference evidence="1 2" key="1">
    <citation type="journal article" date="2023" name="J. Hered.">
        <title>Chromosome-level genome of the wood stork (Mycteria americana) provides insight into avian chromosome evolution.</title>
        <authorList>
            <person name="Flamio R. Jr."/>
            <person name="Ramstad K.M."/>
        </authorList>
    </citation>
    <scope>NUCLEOTIDE SEQUENCE [LARGE SCALE GENOMIC DNA]</scope>
    <source>
        <strain evidence="1">JAX WOST 10</strain>
    </source>
</reference>
<comment type="caution">
    <text evidence="1">The sequence shown here is derived from an EMBL/GenBank/DDBJ whole genome shotgun (WGS) entry which is preliminary data.</text>
</comment>
<proteinExistence type="predicted"/>
<dbReference type="Proteomes" id="UP001333110">
    <property type="component" value="Unassembled WGS sequence"/>
</dbReference>